<dbReference type="SUPFAM" id="SSF158472">
    <property type="entry name" value="HAMP domain-like"/>
    <property type="match status" value="1"/>
</dbReference>
<evidence type="ECO:0000256" key="7">
    <source>
        <dbReference type="ARBA" id="ARBA00022777"/>
    </source>
</evidence>
<feature type="domain" description="Histidine kinase" evidence="12">
    <location>
        <begin position="304"/>
        <end position="522"/>
    </location>
</feature>
<dbReference type="Gene3D" id="6.10.340.10">
    <property type="match status" value="1"/>
</dbReference>
<dbReference type="InterPro" id="IPR003660">
    <property type="entry name" value="HAMP_dom"/>
</dbReference>
<dbReference type="SUPFAM" id="SSF47384">
    <property type="entry name" value="Homodimeric domain of signal transducing histidine kinase"/>
    <property type="match status" value="1"/>
</dbReference>
<comment type="subcellular location">
    <subcellularLocation>
        <location evidence="2">Membrane</location>
    </subcellularLocation>
</comment>
<dbReference type="InterPro" id="IPR025908">
    <property type="entry name" value="Sensor_TM1"/>
</dbReference>
<dbReference type="Pfam" id="PF00512">
    <property type="entry name" value="HisKA"/>
    <property type="match status" value="1"/>
</dbReference>
<comment type="catalytic activity">
    <reaction evidence="1">
        <text>ATP + protein L-histidine = ADP + protein N-phospho-L-histidine.</text>
        <dbReference type="EC" id="2.7.13.3"/>
    </reaction>
</comment>
<evidence type="ECO:0000259" key="13">
    <source>
        <dbReference type="PROSITE" id="PS50885"/>
    </source>
</evidence>
<evidence type="ECO:0000256" key="5">
    <source>
        <dbReference type="ARBA" id="ARBA00022679"/>
    </source>
</evidence>
<dbReference type="Proteomes" id="UP000446786">
    <property type="component" value="Unassembled WGS sequence"/>
</dbReference>
<organism evidence="14 15">
    <name type="scientific">Parerythrobacter jejuensis</name>
    <dbReference type="NCBI Taxonomy" id="795812"/>
    <lineage>
        <taxon>Bacteria</taxon>
        <taxon>Pseudomonadati</taxon>
        <taxon>Pseudomonadota</taxon>
        <taxon>Alphaproteobacteria</taxon>
        <taxon>Sphingomonadales</taxon>
        <taxon>Erythrobacteraceae</taxon>
        <taxon>Parerythrobacter</taxon>
    </lineage>
</organism>
<dbReference type="Pfam" id="PF13755">
    <property type="entry name" value="Sensor_TM1"/>
    <property type="match status" value="1"/>
</dbReference>
<evidence type="ECO:0000256" key="2">
    <source>
        <dbReference type="ARBA" id="ARBA00004370"/>
    </source>
</evidence>
<evidence type="ECO:0000256" key="6">
    <source>
        <dbReference type="ARBA" id="ARBA00022692"/>
    </source>
</evidence>
<dbReference type="Pfam" id="PF02518">
    <property type="entry name" value="HATPase_c"/>
    <property type="match status" value="1"/>
</dbReference>
<dbReference type="PANTHER" id="PTHR45436">
    <property type="entry name" value="SENSOR HISTIDINE KINASE YKOH"/>
    <property type="match status" value="1"/>
</dbReference>
<evidence type="ECO:0000259" key="12">
    <source>
        <dbReference type="PROSITE" id="PS50109"/>
    </source>
</evidence>
<evidence type="ECO:0000256" key="8">
    <source>
        <dbReference type="ARBA" id="ARBA00022989"/>
    </source>
</evidence>
<dbReference type="InterPro" id="IPR050428">
    <property type="entry name" value="TCS_sensor_his_kinase"/>
</dbReference>
<keyword evidence="15" id="KW-1185">Reference proteome</keyword>
<dbReference type="InterPro" id="IPR004358">
    <property type="entry name" value="Sig_transdc_His_kin-like_C"/>
</dbReference>
<sequence>MAEAPLASRVTMPLERMKLLDRLSLTARILAVNILPLALLGGGIFYLDSYRAQLLDERYKLARIEAQITAEALAGATRERQEALLVQIGKEQRMRLRMFDAEGRLWADSFELAEPSFTIDDPSDDEFGLRFARFLDQTVDTVVSAQPVPEYIEPEGQTADSWPELVRARDQGLSQIELRQAADRTPIITAAAPVGLNGATLLTTRNAVDITEAVRSARSTLGIGVGIALFASILLSLFLARTIVKPLQTLAKAAQRVRLGRERQVEVPRLPQRRDEIGLLARAVSDMTDALRQRIDAVEHFAADVAHEIKNPLASLRSAVESLARVEDPELRAQLLEIATHDVRRIDRLVTEISDASRVDAELSRATFELFDMAELVNNIVATRKNRQFDGDVTVEITRSGNVPLVMGVPVRIERVVENLLDNAVSFSPKGGAILIEIANDDGCITVSVCDEGPGIPEDARHKVFERFHSVRPEDEDFGNHSGLGLAMGKTIAEAHGGSLSVEDRVDGKSGACLILALPEADNSRSEAQ</sequence>
<dbReference type="InterPro" id="IPR003661">
    <property type="entry name" value="HisK_dim/P_dom"/>
</dbReference>
<keyword evidence="6 11" id="KW-0812">Transmembrane</keyword>
<proteinExistence type="predicted"/>
<keyword evidence="9" id="KW-0902">Two-component regulatory system</keyword>
<dbReference type="SMART" id="SM00387">
    <property type="entry name" value="HATPase_c"/>
    <property type="match status" value="1"/>
</dbReference>
<gene>
    <name evidence="14" type="ORF">GRI94_07730</name>
</gene>
<dbReference type="InterPro" id="IPR005467">
    <property type="entry name" value="His_kinase_dom"/>
</dbReference>
<keyword evidence="10 11" id="KW-0472">Membrane</keyword>
<dbReference type="SMART" id="SM00388">
    <property type="entry name" value="HisKA"/>
    <property type="match status" value="1"/>
</dbReference>
<keyword evidence="7" id="KW-0418">Kinase</keyword>
<dbReference type="SUPFAM" id="SSF55874">
    <property type="entry name" value="ATPase domain of HSP90 chaperone/DNA topoisomerase II/histidine kinase"/>
    <property type="match status" value="1"/>
</dbReference>
<dbReference type="GO" id="GO:0000155">
    <property type="term" value="F:phosphorelay sensor kinase activity"/>
    <property type="evidence" value="ECO:0007669"/>
    <property type="project" value="InterPro"/>
</dbReference>
<dbReference type="PANTHER" id="PTHR45436:SF5">
    <property type="entry name" value="SENSOR HISTIDINE KINASE TRCS"/>
    <property type="match status" value="1"/>
</dbReference>
<evidence type="ECO:0000256" key="10">
    <source>
        <dbReference type="ARBA" id="ARBA00023136"/>
    </source>
</evidence>
<comment type="caution">
    <text evidence="14">The sequence shown here is derived from an EMBL/GenBank/DDBJ whole genome shotgun (WGS) entry which is preliminary data.</text>
</comment>
<dbReference type="CDD" id="cd00075">
    <property type="entry name" value="HATPase"/>
    <property type="match status" value="1"/>
</dbReference>
<dbReference type="PROSITE" id="PS50109">
    <property type="entry name" value="HIS_KIN"/>
    <property type="match status" value="1"/>
</dbReference>
<dbReference type="Pfam" id="PF00672">
    <property type="entry name" value="HAMP"/>
    <property type="match status" value="1"/>
</dbReference>
<dbReference type="PROSITE" id="PS50885">
    <property type="entry name" value="HAMP"/>
    <property type="match status" value="1"/>
</dbReference>
<evidence type="ECO:0000256" key="4">
    <source>
        <dbReference type="ARBA" id="ARBA00022553"/>
    </source>
</evidence>
<evidence type="ECO:0000313" key="15">
    <source>
        <dbReference type="Proteomes" id="UP000446786"/>
    </source>
</evidence>
<dbReference type="RefSeq" id="WP_160779127.1">
    <property type="nucleotide sequence ID" value="NZ_BAAAZF010000001.1"/>
</dbReference>
<dbReference type="PRINTS" id="PR00344">
    <property type="entry name" value="BCTRLSENSOR"/>
</dbReference>
<dbReference type="AlphaFoldDB" id="A0A845AN55"/>
<keyword evidence="4" id="KW-0597">Phosphoprotein</keyword>
<dbReference type="GO" id="GO:0016020">
    <property type="term" value="C:membrane"/>
    <property type="evidence" value="ECO:0007669"/>
    <property type="project" value="UniProtKB-SubCell"/>
</dbReference>
<evidence type="ECO:0000256" key="9">
    <source>
        <dbReference type="ARBA" id="ARBA00023012"/>
    </source>
</evidence>
<dbReference type="InterPro" id="IPR003594">
    <property type="entry name" value="HATPase_dom"/>
</dbReference>
<dbReference type="CDD" id="cd00082">
    <property type="entry name" value="HisKA"/>
    <property type="match status" value="1"/>
</dbReference>
<dbReference type="CDD" id="cd06225">
    <property type="entry name" value="HAMP"/>
    <property type="match status" value="1"/>
</dbReference>
<evidence type="ECO:0000313" key="14">
    <source>
        <dbReference type="EMBL" id="MXP31710.1"/>
    </source>
</evidence>
<dbReference type="EMBL" id="WTYE01000001">
    <property type="protein sequence ID" value="MXP31710.1"/>
    <property type="molecule type" value="Genomic_DNA"/>
</dbReference>
<feature type="domain" description="HAMP" evidence="13">
    <location>
        <begin position="241"/>
        <end position="296"/>
    </location>
</feature>
<dbReference type="SMART" id="SM00304">
    <property type="entry name" value="HAMP"/>
    <property type="match status" value="1"/>
</dbReference>
<dbReference type="InterPro" id="IPR036890">
    <property type="entry name" value="HATPase_C_sf"/>
</dbReference>
<dbReference type="OrthoDB" id="9805942at2"/>
<evidence type="ECO:0000256" key="1">
    <source>
        <dbReference type="ARBA" id="ARBA00000085"/>
    </source>
</evidence>
<dbReference type="InterPro" id="IPR036097">
    <property type="entry name" value="HisK_dim/P_sf"/>
</dbReference>
<feature type="transmembrane region" description="Helical" evidence="11">
    <location>
        <begin position="25"/>
        <end position="47"/>
    </location>
</feature>
<keyword evidence="5" id="KW-0808">Transferase</keyword>
<name>A0A845AN55_9SPHN</name>
<dbReference type="Gene3D" id="3.30.565.10">
    <property type="entry name" value="Histidine kinase-like ATPase, C-terminal domain"/>
    <property type="match status" value="1"/>
</dbReference>
<evidence type="ECO:0000256" key="3">
    <source>
        <dbReference type="ARBA" id="ARBA00012438"/>
    </source>
</evidence>
<reference evidence="14 15" key="1">
    <citation type="submission" date="2019-12" db="EMBL/GenBank/DDBJ databases">
        <title>Genomic-based taxomic classification of the family Erythrobacteraceae.</title>
        <authorList>
            <person name="Xu L."/>
        </authorList>
    </citation>
    <scope>NUCLEOTIDE SEQUENCE [LARGE SCALE GENOMIC DNA]</scope>
    <source>
        <strain evidence="14 15">JCM 16677</strain>
    </source>
</reference>
<accession>A0A845AN55</accession>
<feature type="transmembrane region" description="Helical" evidence="11">
    <location>
        <begin position="221"/>
        <end position="240"/>
    </location>
</feature>
<keyword evidence="8 11" id="KW-1133">Transmembrane helix</keyword>
<evidence type="ECO:0000256" key="11">
    <source>
        <dbReference type="SAM" id="Phobius"/>
    </source>
</evidence>
<dbReference type="Gene3D" id="1.10.287.130">
    <property type="match status" value="1"/>
</dbReference>
<protein>
    <recommendedName>
        <fullName evidence="3">histidine kinase</fullName>
        <ecNumber evidence="3">2.7.13.3</ecNumber>
    </recommendedName>
</protein>
<dbReference type="EC" id="2.7.13.3" evidence="3"/>